<dbReference type="GO" id="GO:0005524">
    <property type="term" value="F:ATP binding"/>
    <property type="evidence" value="ECO:0007669"/>
    <property type="project" value="UniProtKB-KW"/>
</dbReference>
<dbReference type="InterPro" id="IPR027417">
    <property type="entry name" value="P-loop_NTPase"/>
</dbReference>
<dbReference type="FunFam" id="3.40.50.300:FF:000218">
    <property type="entry name" value="Multidrug ABC transporter ATP-binding protein"/>
    <property type="match status" value="1"/>
</dbReference>
<dbReference type="InterPro" id="IPR003439">
    <property type="entry name" value="ABC_transporter-like_ATP-bd"/>
</dbReference>
<dbReference type="Gene3D" id="3.40.50.300">
    <property type="entry name" value="P-loop containing nucleotide triphosphate hydrolases"/>
    <property type="match status" value="1"/>
</dbReference>
<dbReference type="NCBIfam" id="TIGR02204">
    <property type="entry name" value="MsbA_rel"/>
    <property type="match status" value="1"/>
</dbReference>
<reference evidence="10 11" key="1">
    <citation type="submission" date="2019-09" db="EMBL/GenBank/DDBJ databases">
        <authorList>
            <person name="Chandra G."/>
            <person name="Truman W A."/>
        </authorList>
    </citation>
    <scope>NUCLEOTIDE SEQUENCE [LARGE SCALE GENOMIC DNA]</scope>
    <source>
        <strain evidence="10">PS862</strain>
    </source>
</reference>
<evidence type="ECO:0000256" key="6">
    <source>
        <dbReference type="ARBA" id="ARBA00023136"/>
    </source>
</evidence>
<dbReference type="InterPro" id="IPR017871">
    <property type="entry name" value="ABC_transporter-like_CS"/>
</dbReference>
<evidence type="ECO:0000259" key="9">
    <source>
        <dbReference type="PROSITE" id="PS50929"/>
    </source>
</evidence>
<evidence type="ECO:0000259" key="8">
    <source>
        <dbReference type="PROSITE" id="PS50893"/>
    </source>
</evidence>
<keyword evidence="10" id="KW-0378">Hydrolase</keyword>
<proteinExistence type="predicted"/>
<evidence type="ECO:0000256" key="7">
    <source>
        <dbReference type="SAM" id="Phobius"/>
    </source>
</evidence>
<dbReference type="EC" id="3.6.3.-" evidence="10"/>
<dbReference type="InterPro" id="IPR003593">
    <property type="entry name" value="AAA+_ATPase"/>
</dbReference>
<dbReference type="PANTHER" id="PTHR43394:SF1">
    <property type="entry name" value="ATP-BINDING CASSETTE SUB-FAMILY B MEMBER 10, MITOCHONDRIAL"/>
    <property type="match status" value="1"/>
</dbReference>
<dbReference type="PROSITE" id="PS00211">
    <property type="entry name" value="ABC_TRANSPORTER_1"/>
    <property type="match status" value="1"/>
</dbReference>
<feature type="transmembrane region" description="Helical" evidence="7">
    <location>
        <begin position="256"/>
        <end position="276"/>
    </location>
</feature>
<dbReference type="GO" id="GO:0016887">
    <property type="term" value="F:ATP hydrolysis activity"/>
    <property type="evidence" value="ECO:0007669"/>
    <property type="project" value="InterPro"/>
</dbReference>
<dbReference type="CDD" id="cd18575">
    <property type="entry name" value="ABC_6TM_bac_exporter_ABCB8_10_like"/>
    <property type="match status" value="1"/>
</dbReference>
<evidence type="ECO:0000256" key="3">
    <source>
        <dbReference type="ARBA" id="ARBA00022741"/>
    </source>
</evidence>
<keyword evidence="3" id="KW-0547">Nucleotide-binding</keyword>
<dbReference type="AlphaFoldDB" id="A0A5E7IHI9"/>
<name>A0A5E7IHI9_PSEFL</name>
<dbReference type="SMART" id="SM00382">
    <property type="entry name" value="AAA"/>
    <property type="match status" value="1"/>
</dbReference>
<dbReference type="Gene3D" id="1.20.1560.10">
    <property type="entry name" value="ABC transporter type 1, transmembrane domain"/>
    <property type="match status" value="1"/>
</dbReference>
<dbReference type="Proteomes" id="UP000385207">
    <property type="component" value="Unassembled WGS sequence"/>
</dbReference>
<feature type="domain" description="ABC transmembrane type-1" evidence="9">
    <location>
        <begin position="35"/>
        <end position="317"/>
    </location>
</feature>
<sequence>MALSRTGMILMLSARQRRAFRLASRFLAPYRWPALGALLALVVTAGITLSMGQGIRLVVDQGFMTQSPHLLNQSIGLFLLLVLGLAIGTFARFYLVSWIGERAVADIRRQVFNHLIYLHPGFYEDNRSSEIQSRLTADTTLLQSVIGSSLSLFLRNLLMVIGGIVLLFITNPKLTSIVVIALPLVIAPILIFGRRVRSLSRLSQDRIADIGSYVSETLGQIKTVQAYNHQAQDEQRFAVTVEQAFDTARKRIFQRAWLITLVIVLVLGAVGVMLWVGGMDVIAGRISAGELAAFVFYSLIVGSAFGTLSEVIGELQRAAGAAERIAELLRSENIIQPPTTGLVTLPERVKGDLVLQDLRFSYPSRPESYAVDGLNLTINAGETLALVGPSGAGKSTVYDLLLRFYDPAEGCILLDGIPLTRLDPLDLRRCFALVSQSPALFFGSIEENIRYGNPTATLAQVKDAAKIAYAHDFIEAMPNGYQTHLGDAGLGLSGGQRQRLAIARALLVDAPILLLDEATSALDAQSEHLIQQALPSLMKNRTTLVIAHRLATVKNADRIAVMDQGKLVAVGTHQELIASNALYARLAALQFSDGKAESEPGKEPV</sequence>
<accession>A0A5E7IHI9</accession>
<dbReference type="PANTHER" id="PTHR43394">
    <property type="entry name" value="ATP-DEPENDENT PERMEASE MDL1, MITOCHONDRIAL"/>
    <property type="match status" value="1"/>
</dbReference>
<keyword evidence="5 7" id="KW-1133">Transmembrane helix</keyword>
<evidence type="ECO:0000256" key="1">
    <source>
        <dbReference type="ARBA" id="ARBA00004651"/>
    </source>
</evidence>
<dbReference type="SUPFAM" id="SSF90123">
    <property type="entry name" value="ABC transporter transmembrane region"/>
    <property type="match status" value="1"/>
</dbReference>
<feature type="domain" description="ABC transporter" evidence="8">
    <location>
        <begin position="353"/>
        <end position="589"/>
    </location>
</feature>
<dbReference type="GO" id="GO:0090374">
    <property type="term" value="P:oligopeptide export from mitochondrion"/>
    <property type="evidence" value="ECO:0007669"/>
    <property type="project" value="TreeGrafter"/>
</dbReference>
<dbReference type="InterPro" id="IPR011918">
    <property type="entry name" value="ABC_MsbA_ATP-bd"/>
</dbReference>
<keyword evidence="2 7" id="KW-0812">Transmembrane</keyword>
<evidence type="ECO:0000256" key="2">
    <source>
        <dbReference type="ARBA" id="ARBA00022692"/>
    </source>
</evidence>
<dbReference type="PROSITE" id="PS50929">
    <property type="entry name" value="ABC_TM1F"/>
    <property type="match status" value="1"/>
</dbReference>
<evidence type="ECO:0000256" key="5">
    <source>
        <dbReference type="ARBA" id="ARBA00022989"/>
    </source>
</evidence>
<dbReference type="InterPro" id="IPR039421">
    <property type="entry name" value="Type_1_exporter"/>
</dbReference>
<evidence type="ECO:0000313" key="11">
    <source>
        <dbReference type="Proteomes" id="UP000385207"/>
    </source>
</evidence>
<comment type="subcellular location">
    <subcellularLocation>
        <location evidence="1">Cell membrane</location>
        <topology evidence="1">Multi-pass membrane protein</topology>
    </subcellularLocation>
</comment>
<dbReference type="EMBL" id="CABVII010000004">
    <property type="protein sequence ID" value="VVO70943.1"/>
    <property type="molecule type" value="Genomic_DNA"/>
</dbReference>
<feature type="transmembrane region" description="Helical" evidence="7">
    <location>
        <begin position="175"/>
        <end position="193"/>
    </location>
</feature>
<keyword evidence="4 10" id="KW-0067">ATP-binding</keyword>
<evidence type="ECO:0000256" key="4">
    <source>
        <dbReference type="ARBA" id="ARBA00022840"/>
    </source>
</evidence>
<protein>
    <submittedName>
        <fullName evidence="10">Lipid A export ATP-binding/permease protein MsbA</fullName>
        <ecNumber evidence="10">3.6.3.-</ecNumber>
    </submittedName>
</protein>
<dbReference type="GO" id="GO:0005886">
    <property type="term" value="C:plasma membrane"/>
    <property type="evidence" value="ECO:0007669"/>
    <property type="project" value="UniProtKB-SubCell"/>
</dbReference>
<gene>
    <name evidence="10" type="primary">msbA_2</name>
    <name evidence="10" type="ORF">PS862_01334</name>
</gene>
<keyword evidence="6 7" id="KW-0472">Membrane</keyword>
<dbReference type="SUPFAM" id="SSF52540">
    <property type="entry name" value="P-loop containing nucleoside triphosphate hydrolases"/>
    <property type="match status" value="1"/>
</dbReference>
<feature type="transmembrane region" description="Helical" evidence="7">
    <location>
        <begin position="288"/>
        <end position="308"/>
    </location>
</feature>
<dbReference type="PROSITE" id="PS50893">
    <property type="entry name" value="ABC_TRANSPORTER_2"/>
    <property type="match status" value="1"/>
</dbReference>
<evidence type="ECO:0000313" key="10">
    <source>
        <dbReference type="EMBL" id="VVO70943.1"/>
    </source>
</evidence>
<feature type="transmembrane region" description="Helical" evidence="7">
    <location>
        <begin position="152"/>
        <end position="169"/>
    </location>
</feature>
<dbReference type="InterPro" id="IPR036640">
    <property type="entry name" value="ABC1_TM_sf"/>
</dbReference>
<dbReference type="InterPro" id="IPR011527">
    <property type="entry name" value="ABC1_TM_dom"/>
</dbReference>
<organism evidence="10 11">
    <name type="scientific">Pseudomonas fluorescens</name>
    <dbReference type="NCBI Taxonomy" id="294"/>
    <lineage>
        <taxon>Bacteria</taxon>
        <taxon>Pseudomonadati</taxon>
        <taxon>Pseudomonadota</taxon>
        <taxon>Gammaproteobacteria</taxon>
        <taxon>Pseudomonadales</taxon>
        <taxon>Pseudomonadaceae</taxon>
        <taxon>Pseudomonas</taxon>
    </lineage>
</organism>
<dbReference type="Pfam" id="PF00664">
    <property type="entry name" value="ABC_membrane"/>
    <property type="match status" value="1"/>
</dbReference>
<feature type="transmembrane region" description="Helical" evidence="7">
    <location>
        <begin position="76"/>
        <end position="99"/>
    </location>
</feature>
<dbReference type="Pfam" id="PF00005">
    <property type="entry name" value="ABC_tran"/>
    <property type="match status" value="1"/>
</dbReference>
<dbReference type="GO" id="GO:0015421">
    <property type="term" value="F:ABC-type oligopeptide transporter activity"/>
    <property type="evidence" value="ECO:0007669"/>
    <property type="project" value="TreeGrafter"/>
</dbReference>